<name>A0A0P1E4B6_9RHOB</name>
<dbReference type="EMBL" id="CYPS01000011">
    <property type="protein sequence ID" value="CUH42110.1"/>
    <property type="molecule type" value="Genomic_DNA"/>
</dbReference>
<evidence type="ECO:0000313" key="2">
    <source>
        <dbReference type="Proteomes" id="UP000050786"/>
    </source>
</evidence>
<accession>A0A0P1E4B6</accession>
<gene>
    <name evidence="1" type="ORF">RUM4293_00996</name>
</gene>
<dbReference type="RefSeq" id="WP_145975782.1">
    <property type="nucleotide sequence ID" value="NZ_CYPS01000011.1"/>
</dbReference>
<protein>
    <submittedName>
        <fullName evidence="1">Uncharacterized protein</fullName>
    </submittedName>
</protein>
<reference evidence="2" key="1">
    <citation type="submission" date="2015-09" db="EMBL/GenBank/DDBJ databases">
        <authorList>
            <person name="Rodrigo-Torres L."/>
            <person name="Arahal D.R."/>
        </authorList>
    </citation>
    <scope>NUCLEOTIDE SEQUENCE [LARGE SCALE GENOMIC DNA]</scope>
    <source>
        <strain evidence="2">CECT 4293</strain>
    </source>
</reference>
<sequence length="59" mass="6856">MLLRQRLSPERMIHMHRAARLKSPRYWARLAAAAAKTGRPELENHALKRLGELNENLVL</sequence>
<keyword evidence="2" id="KW-1185">Reference proteome</keyword>
<dbReference type="Proteomes" id="UP000050786">
    <property type="component" value="Unassembled WGS sequence"/>
</dbReference>
<dbReference type="AlphaFoldDB" id="A0A0P1E4B6"/>
<evidence type="ECO:0000313" key="1">
    <source>
        <dbReference type="EMBL" id="CUH42110.1"/>
    </source>
</evidence>
<organism evidence="1 2">
    <name type="scientific">Ruegeria atlantica</name>
    <dbReference type="NCBI Taxonomy" id="81569"/>
    <lineage>
        <taxon>Bacteria</taxon>
        <taxon>Pseudomonadati</taxon>
        <taxon>Pseudomonadota</taxon>
        <taxon>Alphaproteobacteria</taxon>
        <taxon>Rhodobacterales</taxon>
        <taxon>Roseobacteraceae</taxon>
        <taxon>Ruegeria</taxon>
    </lineage>
</organism>
<proteinExistence type="predicted"/>